<dbReference type="HAMAP" id="MF_01161">
    <property type="entry name" value="tRNA_Ile_lys_synt"/>
    <property type="match status" value="1"/>
</dbReference>
<dbReference type="Gene3D" id="3.40.50.620">
    <property type="entry name" value="HUPs"/>
    <property type="match status" value="1"/>
</dbReference>
<dbReference type="GeneID" id="29073593"/>
<feature type="domain" description="tRNA(Ile)-lysidine/2-thiocytidine synthase N-terminal" evidence="7">
    <location>
        <begin position="28"/>
        <end position="207"/>
    </location>
</feature>
<comment type="function">
    <text evidence="6">Ligates lysine onto the cytidine present at position 34 of the AUA codon-specific tRNA(Ile) that contains the anticodon CAU, in an ATP-dependent manner. Cytidine is converted to lysidine, thus changing the amino acid specificity of the tRNA from methionine to isoleucine.</text>
</comment>
<sequence>MNRYLYRHCLQEFQNLTTDLTKTDKQLVLISVSAGQDSIYLIQLLEYIQTNFKSTLELQYIYIDHQWKKNSKSQIQHIINYIKCYKSKLYIYQIKQQAHSETQARINRYQIIFNHAKTHHNNIIITGHNLTDKIETFLQNLLKGTSIDGATSLSKYRKNINNIILFRPLLNTSRNEIQWLCRHFYLPIWSDQTNYYYNITRNRIRNELLPYLKNYFTNSVEKQFNSFLKISDIDNEYLKQNTIKFYLLIRHYKLIAINYKAMKRQHSAIQHRILQLFSFHHFNKLFNKELVEKIILRLKYVNEYQYLEIKWNIKKTICIHKQWLYIN</sequence>
<dbReference type="GO" id="GO:0032267">
    <property type="term" value="F:tRNA(Ile)-lysidine synthase activity"/>
    <property type="evidence" value="ECO:0007669"/>
    <property type="project" value="UniProtKB-EC"/>
</dbReference>
<dbReference type="InterPro" id="IPR012795">
    <property type="entry name" value="tRNA_Ile_lys_synt_N"/>
</dbReference>
<evidence type="ECO:0000256" key="5">
    <source>
        <dbReference type="ARBA" id="ARBA00048539"/>
    </source>
</evidence>
<evidence type="ECO:0000256" key="6">
    <source>
        <dbReference type="HAMAP-Rule" id="MF_01161"/>
    </source>
</evidence>
<dbReference type="Pfam" id="PF01171">
    <property type="entry name" value="ATP_bind_3"/>
    <property type="match status" value="1"/>
</dbReference>
<dbReference type="NCBIfam" id="TIGR02432">
    <property type="entry name" value="lysidine_TilS_N"/>
    <property type="match status" value="1"/>
</dbReference>
<evidence type="ECO:0000256" key="1">
    <source>
        <dbReference type="ARBA" id="ARBA00022598"/>
    </source>
</evidence>
<keyword evidence="2 6" id="KW-0819">tRNA processing</keyword>
<dbReference type="EMBL" id="KX284719">
    <property type="protein sequence ID" value="AOM66368.1"/>
    <property type="molecule type" value="Genomic_DNA"/>
</dbReference>
<keyword evidence="3" id="KW-0547">Nucleotide-binding</keyword>
<reference evidence="8" key="1">
    <citation type="journal article" date="2016" name="BMC Biol.">
        <title>Parallel evolution of highly conserved plastid genome architecture in red seaweeds and seed plants.</title>
        <authorList>
            <person name="Lee J."/>
            <person name="Cho C.H."/>
            <person name="Park S.I."/>
            <person name="Choi J.W."/>
            <person name="Song H.S."/>
            <person name="West J.A."/>
            <person name="Bhattacharya D."/>
            <person name="Yoon H.S."/>
        </authorList>
    </citation>
    <scope>NUCLEOTIDE SEQUENCE</scope>
</reference>
<dbReference type="SUPFAM" id="SSF52402">
    <property type="entry name" value="Adenine nucleotide alpha hydrolases-like"/>
    <property type="match status" value="1"/>
</dbReference>
<geneLocation type="plastid" evidence="8"/>
<evidence type="ECO:0000256" key="2">
    <source>
        <dbReference type="ARBA" id="ARBA00022694"/>
    </source>
</evidence>
<dbReference type="PANTHER" id="PTHR43033:SF1">
    <property type="entry name" value="TRNA(ILE)-LYSIDINE SYNTHASE-RELATED"/>
    <property type="match status" value="1"/>
</dbReference>
<dbReference type="InterPro" id="IPR011063">
    <property type="entry name" value="TilS/TtcA_N"/>
</dbReference>
<comment type="catalytic activity">
    <reaction evidence="5 6">
        <text>cytidine(34) in tRNA(Ile2) + L-lysine + ATP = lysidine(34) in tRNA(Ile2) + AMP + diphosphate + H(+)</text>
        <dbReference type="Rhea" id="RHEA:43744"/>
        <dbReference type="Rhea" id="RHEA-COMP:10625"/>
        <dbReference type="Rhea" id="RHEA-COMP:10670"/>
        <dbReference type="ChEBI" id="CHEBI:15378"/>
        <dbReference type="ChEBI" id="CHEBI:30616"/>
        <dbReference type="ChEBI" id="CHEBI:32551"/>
        <dbReference type="ChEBI" id="CHEBI:33019"/>
        <dbReference type="ChEBI" id="CHEBI:82748"/>
        <dbReference type="ChEBI" id="CHEBI:83665"/>
        <dbReference type="ChEBI" id="CHEBI:456215"/>
        <dbReference type="EC" id="6.3.4.19"/>
    </reaction>
</comment>
<dbReference type="InterPro" id="IPR014729">
    <property type="entry name" value="Rossmann-like_a/b/a_fold"/>
</dbReference>
<dbReference type="AlphaFoldDB" id="A0A1C9CDA2"/>
<organism evidence="8">
    <name type="scientific">Ceramothamnion japonicum</name>
    <name type="common">Red alga</name>
    <name type="synonym">Ceramium japonicum</name>
    <dbReference type="NCBI Taxonomy" id="218448"/>
    <lineage>
        <taxon>Eukaryota</taxon>
        <taxon>Rhodophyta</taxon>
        <taxon>Florideophyceae</taxon>
        <taxon>Rhodymeniophycidae</taxon>
        <taxon>Ceramiales</taxon>
        <taxon>Ceramiaceae</taxon>
        <taxon>Ceramothamnion</taxon>
    </lineage>
</organism>
<gene>
    <name evidence="6 8" type="primary">tilS</name>
    <name evidence="8" type="ORF">Ceram_092</name>
</gene>
<dbReference type="GO" id="GO:0006400">
    <property type="term" value="P:tRNA modification"/>
    <property type="evidence" value="ECO:0007669"/>
    <property type="project" value="UniProtKB-UniRule"/>
</dbReference>
<evidence type="ECO:0000256" key="3">
    <source>
        <dbReference type="ARBA" id="ARBA00022741"/>
    </source>
</evidence>
<dbReference type="RefSeq" id="YP_009297025.1">
    <property type="nucleotide sequence ID" value="NC_031174.1"/>
</dbReference>
<dbReference type="GO" id="GO:0005524">
    <property type="term" value="F:ATP binding"/>
    <property type="evidence" value="ECO:0007669"/>
    <property type="project" value="UniProtKB-KW"/>
</dbReference>
<comment type="caution">
    <text evidence="6">Lacks conserved residue(s) required for the propagation of feature annotation.</text>
</comment>
<comment type="similarity">
    <text evidence="6">Belongs to the tRNA(Ile)-lysidine synthase family.</text>
</comment>
<evidence type="ECO:0000259" key="7">
    <source>
        <dbReference type="Pfam" id="PF01171"/>
    </source>
</evidence>
<dbReference type="SUPFAM" id="SSF82829">
    <property type="entry name" value="MesJ substrate recognition domain-like"/>
    <property type="match status" value="1"/>
</dbReference>
<proteinExistence type="inferred from homology"/>
<dbReference type="InterPro" id="IPR012094">
    <property type="entry name" value="tRNA_Ile_lys_synt"/>
</dbReference>
<dbReference type="PANTHER" id="PTHR43033">
    <property type="entry name" value="TRNA(ILE)-LYSIDINE SYNTHASE-RELATED"/>
    <property type="match status" value="1"/>
</dbReference>
<accession>A0A1C9CDA2</accession>
<keyword evidence="8" id="KW-0934">Plastid</keyword>
<keyword evidence="4" id="KW-0067">ATP-binding</keyword>
<evidence type="ECO:0000256" key="4">
    <source>
        <dbReference type="ARBA" id="ARBA00022840"/>
    </source>
</evidence>
<dbReference type="EC" id="6.3.4.19" evidence="6"/>
<name>A0A1C9CDA2_CERJP</name>
<dbReference type="CDD" id="cd01992">
    <property type="entry name" value="TilS_N"/>
    <property type="match status" value="1"/>
</dbReference>
<keyword evidence="1 6" id="KW-0436">Ligase</keyword>
<protein>
    <recommendedName>
        <fullName evidence="6">tRNA(Ile)-lysidine synthase</fullName>
        <ecNumber evidence="6">6.3.4.19</ecNumber>
    </recommendedName>
    <alternativeName>
        <fullName evidence="6">tRNA(Ile)-2-lysyl-cytidine synthase</fullName>
    </alternativeName>
    <alternativeName>
        <fullName evidence="6">tRNA(Ile)-lysidine synthetase</fullName>
    </alternativeName>
</protein>
<evidence type="ECO:0000313" key="8">
    <source>
        <dbReference type="EMBL" id="AOM66368.1"/>
    </source>
</evidence>